<evidence type="ECO:0000259" key="1">
    <source>
        <dbReference type="SMART" id="SM00849"/>
    </source>
</evidence>
<dbReference type="PANTHER" id="PTHR42951:SF4">
    <property type="entry name" value="ACYL-COENZYME A THIOESTERASE MBLAC2"/>
    <property type="match status" value="1"/>
</dbReference>
<dbReference type="Pfam" id="PF00753">
    <property type="entry name" value="Lactamase_B"/>
    <property type="match status" value="1"/>
</dbReference>
<dbReference type="InterPro" id="IPR001279">
    <property type="entry name" value="Metallo-B-lactamas"/>
</dbReference>
<dbReference type="PANTHER" id="PTHR42951">
    <property type="entry name" value="METALLO-BETA-LACTAMASE DOMAIN-CONTAINING"/>
    <property type="match status" value="1"/>
</dbReference>
<evidence type="ECO:0000313" key="3">
    <source>
        <dbReference type="Proteomes" id="UP000095209"/>
    </source>
</evidence>
<sequence length="265" mass="30516">MLQIEEQNGVKTVKGTVTAQGVSISVYMYFVDGMLIDTSTVQLQRWLIPFYEEHNIDMVSLTHWHEDHTGTAAWLQKNKDIPIHIHPMSIEICRQPASYAQYRKKFWGVREPFEALPYDKKVESRSRSWDVIHTPGHSADHVSLYEAETGILFSGDLFVSPKPKLILKDESIPLTIATIRNVLTYDFEEMFCSHSGYHHNGRKVLQNKLNCLEELSGEIIHLHEQGLSMNEINQEIYPRPQPMQALSNGEWDSIHIVRSVLGEYV</sequence>
<dbReference type="OrthoDB" id="235784at2"/>
<feature type="domain" description="Metallo-beta-lactamase" evidence="1">
    <location>
        <begin position="25"/>
        <end position="194"/>
    </location>
</feature>
<keyword evidence="3" id="KW-1185">Reference proteome</keyword>
<protein>
    <submittedName>
        <fullName evidence="2">MBL fold metallo-hydrolase</fullName>
    </submittedName>
</protein>
<evidence type="ECO:0000313" key="2">
    <source>
        <dbReference type="EMBL" id="OEH92589.1"/>
    </source>
</evidence>
<dbReference type="STRING" id="1305675.BFG57_15000"/>
<dbReference type="Gene3D" id="3.60.15.10">
    <property type="entry name" value="Ribonuclease Z/Hydroxyacylglutathione hydrolase-like"/>
    <property type="match status" value="1"/>
</dbReference>
<dbReference type="GO" id="GO:0016787">
    <property type="term" value="F:hydrolase activity"/>
    <property type="evidence" value="ECO:0007669"/>
    <property type="project" value="UniProtKB-KW"/>
</dbReference>
<organism evidence="2 3">
    <name type="scientific">Bacillus solimangrovi</name>
    <dbReference type="NCBI Taxonomy" id="1305675"/>
    <lineage>
        <taxon>Bacteria</taxon>
        <taxon>Bacillati</taxon>
        <taxon>Bacillota</taxon>
        <taxon>Bacilli</taxon>
        <taxon>Bacillales</taxon>
        <taxon>Bacillaceae</taxon>
        <taxon>Bacillus</taxon>
    </lineage>
</organism>
<dbReference type="SMART" id="SM00849">
    <property type="entry name" value="Lactamase_B"/>
    <property type="match status" value="1"/>
</dbReference>
<dbReference type="AlphaFoldDB" id="A0A1E5LET3"/>
<proteinExistence type="predicted"/>
<dbReference type="EMBL" id="MJEH01000024">
    <property type="protein sequence ID" value="OEH92589.1"/>
    <property type="molecule type" value="Genomic_DNA"/>
</dbReference>
<reference evidence="2 3" key="1">
    <citation type="submission" date="2016-08" db="EMBL/GenBank/DDBJ databases">
        <title>Genome of Bacillus solimangrovi GH2-4.</title>
        <authorList>
            <person name="Lim S."/>
            <person name="Kim B.-C."/>
        </authorList>
    </citation>
    <scope>NUCLEOTIDE SEQUENCE [LARGE SCALE GENOMIC DNA]</scope>
    <source>
        <strain evidence="2 3">GH2-4</strain>
    </source>
</reference>
<keyword evidence="2" id="KW-0378">Hydrolase</keyword>
<accession>A0A1E5LET3</accession>
<dbReference type="SUPFAM" id="SSF56281">
    <property type="entry name" value="Metallo-hydrolase/oxidoreductase"/>
    <property type="match status" value="1"/>
</dbReference>
<comment type="caution">
    <text evidence="2">The sequence shown here is derived from an EMBL/GenBank/DDBJ whole genome shotgun (WGS) entry which is preliminary data.</text>
</comment>
<dbReference type="InterPro" id="IPR050855">
    <property type="entry name" value="NDM-1-like"/>
</dbReference>
<dbReference type="RefSeq" id="WP_069717372.1">
    <property type="nucleotide sequence ID" value="NZ_MJEH01000024.1"/>
</dbReference>
<name>A0A1E5LET3_9BACI</name>
<dbReference type="InterPro" id="IPR036866">
    <property type="entry name" value="RibonucZ/Hydroxyglut_hydro"/>
</dbReference>
<gene>
    <name evidence="2" type="ORF">BFG57_15000</name>
</gene>
<dbReference type="Proteomes" id="UP000095209">
    <property type="component" value="Unassembled WGS sequence"/>
</dbReference>